<name>A0A328BM93_9BACT</name>
<evidence type="ECO:0000313" key="3">
    <source>
        <dbReference type="Proteomes" id="UP000248553"/>
    </source>
</evidence>
<evidence type="ECO:0000256" key="1">
    <source>
        <dbReference type="SAM" id="MobiDB-lite"/>
    </source>
</evidence>
<dbReference type="RefSeq" id="WP_111479018.1">
    <property type="nucleotide sequence ID" value="NZ_QHKM01000004.1"/>
</dbReference>
<evidence type="ECO:0000313" key="2">
    <source>
        <dbReference type="EMBL" id="RAK66108.1"/>
    </source>
</evidence>
<sequence length="126" mass="14440">MHQCLVVFLSLLILLQSFSREVLVLDYALRWQRITEQFCVNKARPQLRCNGRCHLRKQLARTDDAEKKAPQGAAKLKFEALPLARFGFQPPARPTATARPAFRPLRSPRTGMEVNRDVFRPPVGRS</sequence>
<protein>
    <submittedName>
        <fullName evidence="2">Uncharacterized protein</fullName>
    </submittedName>
</protein>
<reference evidence="3" key="1">
    <citation type="submission" date="2018-05" db="EMBL/GenBank/DDBJ databases">
        <authorList>
            <person name="Nie L."/>
        </authorList>
    </citation>
    <scope>NUCLEOTIDE SEQUENCE [LARGE SCALE GENOMIC DNA]</scope>
    <source>
        <strain evidence="3">NL</strain>
    </source>
</reference>
<dbReference type="Proteomes" id="UP000248553">
    <property type="component" value="Unassembled WGS sequence"/>
</dbReference>
<gene>
    <name evidence="2" type="ORF">DLM85_15545</name>
</gene>
<feature type="region of interest" description="Disordered" evidence="1">
    <location>
        <begin position="89"/>
        <end position="126"/>
    </location>
</feature>
<dbReference type="EMBL" id="QHKM01000004">
    <property type="protein sequence ID" value="RAK66108.1"/>
    <property type="molecule type" value="Genomic_DNA"/>
</dbReference>
<comment type="caution">
    <text evidence="2">The sequence shown here is derived from an EMBL/GenBank/DDBJ whole genome shotgun (WGS) entry which is preliminary data.</text>
</comment>
<accession>A0A328BM93</accession>
<dbReference type="AlphaFoldDB" id="A0A328BM93"/>
<proteinExistence type="predicted"/>
<keyword evidence="3" id="KW-1185">Reference proteome</keyword>
<dbReference type="OrthoDB" id="980645at2"/>
<feature type="compositionally biased region" description="Low complexity" evidence="1">
    <location>
        <begin position="94"/>
        <end position="105"/>
    </location>
</feature>
<organism evidence="2 3">
    <name type="scientific">Hymenobacter edaphi</name>
    <dbReference type="NCBI Taxonomy" id="2211146"/>
    <lineage>
        <taxon>Bacteria</taxon>
        <taxon>Pseudomonadati</taxon>
        <taxon>Bacteroidota</taxon>
        <taxon>Cytophagia</taxon>
        <taxon>Cytophagales</taxon>
        <taxon>Hymenobacteraceae</taxon>
        <taxon>Hymenobacter</taxon>
    </lineage>
</organism>